<evidence type="ECO:0000313" key="2">
    <source>
        <dbReference type="Proteomes" id="UP000887013"/>
    </source>
</evidence>
<accession>A0A8X6NJI3</accession>
<feature type="non-terminal residue" evidence="1">
    <location>
        <position position="252"/>
    </location>
</feature>
<proteinExistence type="predicted"/>
<dbReference type="OrthoDB" id="10353756at2759"/>
<organism evidence="1 2">
    <name type="scientific">Nephila pilipes</name>
    <name type="common">Giant wood spider</name>
    <name type="synonym">Nephila maculata</name>
    <dbReference type="NCBI Taxonomy" id="299642"/>
    <lineage>
        <taxon>Eukaryota</taxon>
        <taxon>Metazoa</taxon>
        <taxon>Ecdysozoa</taxon>
        <taxon>Arthropoda</taxon>
        <taxon>Chelicerata</taxon>
        <taxon>Arachnida</taxon>
        <taxon>Araneae</taxon>
        <taxon>Araneomorphae</taxon>
        <taxon>Entelegynae</taxon>
        <taxon>Araneoidea</taxon>
        <taxon>Nephilidae</taxon>
        <taxon>Nephila</taxon>
    </lineage>
</organism>
<dbReference type="EMBL" id="BMAW01009968">
    <property type="protein sequence ID" value="GFT16663.1"/>
    <property type="molecule type" value="Genomic_DNA"/>
</dbReference>
<name>A0A8X6NJI3_NEPPI</name>
<comment type="caution">
    <text evidence="1">The sequence shown here is derived from an EMBL/GenBank/DDBJ whole genome shotgun (WGS) entry which is preliminary data.</text>
</comment>
<sequence length="252" mass="29192">MHVGHIVSVFLKITDSRRLVSSVLKESTTLEVNTRKKMNDLAFTLLLGKIANESAALDFFESSRREWGWTDFTGHIVLYRSLGFIDYINVFCNRYPNLKVRATDLLITDDSAAENLLNEHKNQLLGNAAGNRVVNGNLPGYSKIYSFYGFHFDSDIIKEFCKLYVMLRKGGDAAILFLVESPFFHFLREIYEHPVWGKYLKNKSSHIPEWFIWKDVDVVKYYIKHLQRIGFLVVKCEQDASVISFQNDKDCK</sequence>
<protein>
    <submittedName>
        <fullName evidence="1">Uncharacterized protein</fullName>
    </submittedName>
</protein>
<dbReference type="Proteomes" id="UP000887013">
    <property type="component" value="Unassembled WGS sequence"/>
</dbReference>
<gene>
    <name evidence="1" type="ORF">NPIL_124341</name>
</gene>
<dbReference type="AlphaFoldDB" id="A0A8X6NJI3"/>
<keyword evidence="2" id="KW-1185">Reference proteome</keyword>
<evidence type="ECO:0000313" key="1">
    <source>
        <dbReference type="EMBL" id="GFT16663.1"/>
    </source>
</evidence>
<reference evidence="1" key="1">
    <citation type="submission" date="2020-08" db="EMBL/GenBank/DDBJ databases">
        <title>Multicomponent nature underlies the extraordinary mechanical properties of spider dragline silk.</title>
        <authorList>
            <person name="Kono N."/>
            <person name="Nakamura H."/>
            <person name="Mori M."/>
            <person name="Yoshida Y."/>
            <person name="Ohtoshi R."/>
            <person name="Malay A.D."/>
            <person name="Moran D.A.P."/>
            <person name="Tomita M."/>
            <person name="Numata K."/>
            <person name="Arakawa K."/>
        </authorList>
    </citation>
    <scope>NUCLEOTIDE SEQUENCE</scope>
</reference>